<feature type="coiled-coil region" evidence="1">
    <location>
        <begin position="222"/>
        <end position="249"/>
    </location>
</feature>
<reference evidence="2" key="1">
    <citation type="submission" date="2023-08" db="EMBL/GenBank/DDBJ databases">
        <title>Pelteobagrus vachellii genome.</title>
        <authorList>
            <person name="Liu H."/>
        </authorList>
    </citation>
    <scope>NUCLEOTIDE SEQUENCE</scope>
    <source>
        <strain evidence="2">PRFRI_2022a</strain>
        <tissue evidence="2">Muscle</tissue>
    </source>
</reference>
<comment type="caution">
    <text evidence="2">The sequence shown here is derived from an EMBL/GenBank/DDBJ whole genome shotgun (WGS) entry which is preliminary data.</text>
</comment>
<evidence type="ECO:0000256" key="1">
    <source>
        <dbReference type="SAM" id="Coils"/>
    </source>
</evidence>
<accession>A0AA88MAC9</accession>
<evidence type="ECO:0000313" key="2">
    <source>
        <dbReference type="EMBL" id="KAK2834137.1"/>
    </source>
</evidence>
<dbReference type="PANTHER" id="PTHR33488:SF2">
    <property type="entry name" value="EARLY ENDOSOME ANTIGEN 1-LIKE"/>
    <property type="match status" value="1"/>
</dbReference>
<organism evidence="2 3">
    <name type="scientific">Tachysurus vachellii</name>
    <name type="common">Darkbarbel catfish</name>
    <name type="synonym">Pelteobagrus vachellii</name>
    <dbReference type="NCBI Taxonomy" id="175792"/>
    <lineage>
        <taxon>Eukaryota</taxon>
        <taxon>Metazoa</taxon>
        <taxon>Chordata</taxon>
        <taxon>Craniata</taxon>
        <taxon>Vertebrata</taxon>
        <taxon>Euteleostomi</taxon>
        <taxon>Actinopterygii</taxon>
        <taxon>Neopterygii</taxon>
        <taxon>Teleostei</taxon>
        <taxon>Ostariophysi</taxon>
        <taxon>Siluriformes</taxon>
        <taxon>Bagridae</taxon>
        <taxon>Tachysurus</taxon>
    </lineage>
</organism>
<dbReference type="PANTHER" id="PTHR33488">
    <property type="entry name" value="ZGC:162509"/>
    <property type="match status" value="1"/>
</dbReference>
<dbReference type="AlphaFoldDB" id="A0AA88MAC9"/>
<gene>
    <name evidence="2" type="ORF">Q7C36_014838</name>
</gene>
<keyword evidence="1" id="KW-0175">Coiled coil</keyword>
<name>A0AA88MAC9_TACVA</name>
<keyword evidence="3" id="KW-1185">Reference proteome</keyword>
<dbReference type="EMBL" id="JAVHJS010000015">
    <property type="protein sequence ID" value="KAK2834137.1"/>
    <property type="molecule type" value="Genomic_DNA"/>
</dbReference>
<proteinExistence type="predicted"/>
<sequence>MVGDFCGGAVGILRNKEIMDSQIAKINQSLNTAEEMRKQTQLIMQPYVNWEEYLTPVPLSIAIMAELACLSSNNDFSINKNPPQNGYKYIRYPDSFCACLMQVCNSGWRAFNEAHKNMDQIRLHTITVPNYMQNVVKILLQGSNDVVQAHLPDQLEKIHVIADQCLELANATEQRFVDVINIIQELLEVCLNAKNIYGEELDGVRKKLEESKLRQETSNEAVKRSQKGVKALEEELKEAKQSYKAAMKNLPGGWEMMAMDLIGAVTDGISSIFQGLSALVTQPVSQVCKATTRIADTVHQIRSENTAVDPVDEINIYSKSMEILKCAETIEKFVEEDKINWDVLYDKRSNATRTDFPASQFKRILSNLEKIPNCIPKYNAQNLCVEGMEICQELAKYAPAGNCDEATTASLIKRIRELTEAACRFDSKSKDVTKSPSLTPKPPMMFKEQSKMERMTASQKASKNARFRIEMTRVQMNKTRELYDRSVENMEKNQKELTEILITMRNCEVKQIDFNTTIQMLIKGLDAMGKVKQHWEKLVHFFQMVSNIVKISLHTSLKDFTTTSEKTQALSYNEKLFSKDLLYNQAFQATNISSLVHMISSTYTEVSKKYLMDSVSSLGTLLSMDRESPEFLLTRTQLQESCDMAQKAILMLVLKNKNEFEKKTNLRLEKVERELLAILPAAKPEEIQRIQETAQSGFTEDEALEYA</sequence>
<protein>
    <submittedName>
        <fullName evidence="2">Uncharacterized protein</fullName>
    </submittedName>
</protein>
<evidence type="ECO:0000313" key="3">
    <source>
        <dbReference type="Proteomes" id="UP001187315"/>
    </source>
</evidence>
<dbReference type="Proteomes" id="UP001187315">
    <property type="component" value="Unassembled WGS sequence"/>
</dbReference>